<dbReference type="PANTHER" id="PTHR10039">
    <property type="entry name" value="AMELOGENIN"/>
    <property type="match status" value="1"/>
</dbReference>
<keyword evidence="2" id="KW-1185">Reference proteome</keyword>
<organism evidence="1 2">
    <name type="scientific">Stachybotrys elegans</name>
    <dbReference type="NCBI Taxonomy" id="80388"/>
    <lineage>
        <taxon>Eukaryota</taxon>
        <taxon>Fungi</taxon>
        <taxon>Dikarya</taxon>
        <taxon>Ascomycota</taxon>
        <taxon>Pezizomycotina</taxon>
        <taxon>Sordariomycetes</taxon>
        <taxon>Hypocreomycetidae</taxon>
        <taxon>Hypocreales</taxon>
        <taxon>Stachybotryaceae</taxon>
        <taxon>Stachybotrys</taxon>
    </lineage>
</organism>
<comment type="caution">
    <text evidence="1">The sequence shown here is derived from an EMBL/GenBank/DDBJ whole genome shotgun (WGS) entry which is preliminary data.</text>
</comment>
<dbReference type="AlphaFoldDB" id="A0A8K0WII7"/>
<sequence length="374" mass="41970">MEPGDAEFSRVFKSFHIGAMRMLGRGSPVHPELKEIDAVWKSFLDWLKSEAGVYWISGIVGSGKNGLDEFVVLKSLHDGIKNRDSWEFLERHLKTLLDEIDALYADMWKRLNHDVYREAAAKYFLLAIATRKFRLGIEIGIPGALSVEAACRLMDIVQCAGLLVVRASQLTRDMAELEPERALCAPAFATVDFLHRAAYDFLVDTEAGKQVIGHSKMTLAQAGLAMLRAALAMVWFVNRNLGGYATCEEWLQALASLSSQEECNPSEIVATIRAAGKVYEKHYLEGFLHTRYGPRVPFLSLAIQIHNLDSFTGPLIEEATPAQATEILRAGWWFSRIWDNYIVPPQQQCRGFFWPALILMLPPTALWDSASISH</sequence>
<protein>
    <submittedName>
        <fullName evidence="1">Uncharacterized protein</fullName>
    </submittedName>
</protein>
<evidence type="ECO:0000313" key="2">
    <source>
        <dbReference type="Proteomes" id="UP000813444"/>
    </source>
</evidence>
<name>A0A8K0WII7_9HYPO</name>
<dbReference type="Proteomes" id="UP000813444">
    <property type="component" value="Unassembled WGS sequence"/>
</dbReference>
<accession>A0A8K0WII7</accession>
<dbReference type="OrthoDB" id="10685163at2759"/>
<reference evidence="1" key="1">
    <citation type="journal article" date="2021" name="Nat. Commun.">
        <title>Genetic determinants of endophytism in the Arabidopsis root mycobiome.</title>
        <authorList>
            <person name="Mesny F."/>
            <person name="Miyauchi S."/>
            <person name="Thiergart T."/>
            <person name="Pickel B."/>
            <person name="Atanasova L."/>
            <person name="Karlsson M."/>
            <person name="Huettel B."/>
            <person name="Barry K.W."/>
            <person name="Haridas S."/>
            <person name="Chen C."/>
            <person name="Bauer D."/>
            <person name="Andreopoulos W."/>
            <person name="Pangilinan J."/>
            <person name="LaButti K."/>
            <person name="Riley R."/>
            <person name="Lipzen A."/>
            <person name="Clum A."/>
            <person name="Drula E."/>
            <person name="Henrissat B."/>
            <person name="Kohler A."/>
            <person name="Grigoriev I.V."/>
            <person name="Martin F.M."/>
            <person name="Hacquard S."/>
        </authorList>
    </citation>
    <scope>NUCLEOTIDE SEQUENCE</scope>
    <source>
        <strain evidence="1">MPI-CAGE-CH-0235</strain>
    </source>
</reference>
<dbReference type="PANTHER" id="PTHR10039:SF5">
    <property type="entry name" value="NACHT DOMAIN-CONTAINING PROTEIN"/>
    <property type="match status" value="1"/>
</dbReference>
<dbReference type="EMBL" id="JAGPNK010000038">
    <property type="protein sequence ID" value="KAH7303183.1"/>
    <property type="molecule type" value="Genomic_DNA"/>
</dbReference>
<proteinExistence type="predicted"/>
<gene>
    <name evidence="1" type="ORF">B0I35DRAFT_415348</name>
</gene>
<evidence type="ECO:0000313" key="1">
    <source>
        <dbReference type="EMBL" id="KAH7303183.1"/>
    </source>
</evidence>